<dbReference type="Pfam" id="PF03466">
    <property type="entry name" value="LysR_substrate"/>
    <property type="match status" value="1"/>
</dbReference>
<dbReference type="InterPro" id="IPR005119">
    <property type="entry name" value="LysR_subst-bd"/>
</dbReference>
<reference evidence="7" key="1">
    <citation type="submission" date="2019-08" db="EMBL/GenBank/DDBJ databases">
        <title>Arthrobacter sp. nov., isolated from plateau pika and Tibetan wild ass.</title>
        <authorList>
            <person name="Ge Y."/>
        </authorList>
    </citation>
    <scope>NUCLEOTIDE SEQUENCE [LARGE SCALE GENOMIC DNA]</scope>
    <source>
        <strain evidence="7">HF-4214</strain>
    </source>
</reference>
<dbReference type="PROSITE" id="PS50931">
    <property type="entry name" value="HTH_LYSR"/>
    <property type="match status" value="1"/>
</dbReference>
<dbReference type="PANTHER" id="PTHR30346">
    <property type="entry name" value="TRANSCRIPTIONAL DUAL REGULATOR HCAR-RELATED"/>
    <property type="match status" value="1"/>
</dbReference>
<dbReference type="InterPro" id="IPR000847">
    <property type="entry name" value="LysR_HTH_N"/>
</dbReference>
<proteinExistence type="inferred from homology"/>
<evidence type="ECO:0000256" key="3">
    <source>
        <dbReference type="ARBA" id="ARBA00023125"/>
    </source>
</evidence>
<dbReference type="GO" id="GO:0003677">
    <property type="term" value="F:DNA binding"/>
    <property type="evidence" value="ECO:0007669"/>
    <property type="project" value="UniProtKB-KW"/>
</dbReference>
<dbReference type="SUPFAM" id="SSF46785">
    <property type="entry name" value="Winged helix' DNA-binding domain"/>
    <property type="match status" value="1"/>
</dbReference>
<dbReference type="Proteomes" id="UP000438093">
    <property type="component" value="Unassembled WGS sequence"/>
</dbReference>
<comment type="caution">
    <text evidence="6">The sequence shown here is derived from an EMBL/GenBank/DDBJ whole genome shotgun (WGS) entry which is preliminary data.</text>
</comment>
<evidence type="ECO:0000256" key="1">
    <source>
        <dbReference type="ARBA" id="ARBA00009437"/>
    </source>
</evidence>
<sequence>MHDYQLRSFLAAARLGSFSKAAKEEHVAVQAFALRIRTLEQELSLQLFIRTAKGVELTKAGEEYVATAEGVLAMLDSGRTRAKNAMDQERMRITVGFSWRISQLEQNIFLDFQKSHPDVVFEYVSLLVDELVESLLQGRIDAAMLPIVADDSIEGLRSFPVASEPLLLAVRPQSPFASGGPVDPRSLEGTTVQFGFDYRKAPGLRFMETYFPEGCVLTQSFPGDTVVMRCLESDRFAALFNTSSMHLACPPLVCVPLLDSPRVSFSIACRTETDPVIAEFSQYYSERYRALSASSTSAAR</sequence>
<organism evidence="6 7">
    <name type="scientific">Eggerthella guodeyinii</name>
    <dbReference type="NCBI Taxonomy" id="2690837"/>
    <lineage>
        <taxon>Bacteria</taxon>
        <taxon>Bacillati</taxon>
        <taxon>Actinomycetota</taxon>
        <taxon>Coriobacteriia</taxon>
        <taxon>Eggerthellales</taxon>
        <taxon>Eggerthellaceae</taxon>
        <taxon>Eggerthella</taxon>
    </lineage>
</organism>
<evidence type="ECO:0000256" key="4">
    <source>
        <dbReference type="ARBA" id="ARBA00023163"/>
    </source>
</evidence>
<dbReference type="GO" id="GO:0032993">
    <property type="term" value="C:protein-DNA complex"/>
    <property type="evidence" value="ECO:0007669"/>
    <property type="project" value="TreeGrafter"/>
</dbReference>
<dbReference type="Gene3D" id="1.10.10.10">
    <property type="entry name" value="Winged helix-like DNA-binding domain superfamily/Winged helix DNA-binding domain"/>
    <property type="match status" value="1"/>
</dbReference>
<evidence type="ECO:0000313" key="7">
    <source>
        <dbReference type="Proteomes" id="UP000438093"/>
    </source>
</evidence>
<keyword evidence="3" id="KW-0238">DNA-binding</keyword>
<protein>
    <submittedName>
        <fullName evidence="6">LysR family transcriptional regulator</fullName>
    </submittedName>
</protein>
<dbReference type="EMBL" id="VTFY01000001">
    <property type="protein sequence ID" value="MRX81361.1"/>
    <property type="molecule type" value="Genomic_DNA"/>
</dbReference>
<comment type="similarity">
    <text evidence="1">Belongs to the LysR transcriptional regulatory family.</text>
</comment>
<dbReference type="Gene3D" id="3.40.190.10">
    <property type="entry name" value="Periplasmic binding protein-like II"/>
    <property type="match status" value="2"/>
</dbReference>
<dbReference type="Pfam" id="PF00126">
    <property type="entry name" value="HTH_1"/>
    <property type="match status" value="1"/>
</dbReference>
<evidence type="ECO:0000313" key="6">
    <source>
        <dbReference type="EMBL" id="MRX81361.1"/>
    </source>
</evidence>
<name>A0A6N7RK75_9ACTN</name>
<dbReference type="GO" id="GO:0003700">
    <property type="term" value="F:DNA-binding transcription factor activity"/>
    <property type="evidence" value="ECO:0007669"/>
    <property type="project" value="InterPro"/>
</dbReference>
<keyword evidence="2" id="KW-0805">Transcription regulation</keyword>
<dbReference type="SUPFAM" id="SSF53850">
    <property type="entry name" value="Periplasmic binding protein-like II"/>
    <property type="match status" value="1"/>
</dbReference>
<dbReference type="InterPro" id="IPR036390">
    <property type="entry name" value="WH_DNA-bd_sf"/>
</dbReference>
<gene>
    <name evidence="6" type="ORF">GJG86_02450</name>
</gene>
<keyword evidence="4" id="KW-0804">Transcription</keyword>
<accession>A0A6N7RK75</accession>
<dbReference type="AlphaFoldDB" id="A0A6N7RK75"/>
<dbReference type="InterPro" id="IPR036388">
    <property type="entry name" value="WH-like_DNA-bd_sf"/>
</dbReference>
<dbReference type="PANTHER" id="PTHR30346:SF0">
    <property type="entry name" value="HCA OPERON TRANSCRIPTIONAL ACTIVATOR HCAR"/>
    <property type="match status" value="1"/>
</dbReference>
<keyword evidence="7" id="KW-1185">Reference proteome</keyword>
<evidence type="ECO:0000259" key="5">
    <source>
        <dbReference type="PROSITE" id="PS50931"/>
    </source>
</evidence>
<feature type="domain" description="HTH lysR-type" evidence="5">
    <location>
        <begin position="1"/>
        <end position="58"/>
    </location>
</feature>
<dbReference type="RefSeq" id="WP_154332227.1">
    <property type="nucleotide sequence ID" value="NZ_VTFY01000001.1"/>
</dbReference>
<evidence type="ECO:0000256" key="2">
    <source>
        <dbReference type="ARBA" id="ARBA00023015"/>
    </source>
</evidence>